<evidence type="ECO:0000256" key="10">
    <source>
        <dbReference type="ARBA" id="ARBA00023316"/>
    </source>
</evidence>
<keyword evidence="15" id="KW-1185">Reference proteome</keyword>
<evidence type="ECO:0000256" key="1">
    <source>
        <dbReference type="ARBA" id="ARBA00001561"/>
    </source>
</evidence>
<name>A0A4U1IBS0_9BURK</name>
<dbReference type="InterPro" id="IPR051206">
    <property type="entry name" value="NAMLAA_amidase_2"/>
</dbReference>
<dbReference type="PANTHER" id="PTHR30417">
    <property type="entry name" value="N-ACETYLMURAMOYL-L-ALANINE AMIDASE AMID"/>
    <property type="match status" value="1"/>
</dbReference>
<evidence type="ECO:0000256" key="4">
    <source>
        <dbReference type="ARBA" id="ARBA00007553"/>
    </source>
</evidence>
<dbReference type="EC" id="3.5.1.28" evidence="5"/>
<proteinExistence type="inferred from homology"/>
<dbReference type="Proteomes" id="UP000305539">
    <property type="component" value="Unassembled WGS sequence"/>
</dbReference>
<dbReference type="NCBIfam" id="NF008758">
    <property type="entry name" value="PRK11789.1"/>
    <property type="match status" value="1"/>
</dbReference>
<dbReference type="GO" id="GO:0009254">
    <property type="term" value="P:peptidoglycan turnover"/>
    <property type="evidence" value="ECO:0007669"/>
    <property type="project" value="TreeGrafter"/>
</dbReference>
<comment type="caution">
    <text evidence="14">The sequence shown here is derived from an EMBL/GenBank/DDBJ whole genome shotgun (WGS) entry which is preliminary data.</text>
</comment>
<evidence type="ECO:0000313" key="14">
    <source>
        <dbReference type="EMBL" id="TKC90947.1"/>
    </source>
</evidence>
<accession>A0A4U1IBS0</accession>
<dbReference type="InterPro" id="IPR002502">
    <property type="entry name" value="Amidase_domain"/>
</dbReference>
<dbReference type="GO" id="GO:0009253">
    <property type="term" value="P:peptidoglycan catabolic process"/>
    <property type="evidence" value="ECO:0007669"/>
    <property type="project" value="InterPro"/>
</dbReference>
<dbReference type="GO" id="GO:0071555">
    <property type="term" value="P:cell wall organization"/>
    <property type="evidence" value="ECO:0007669"/>
    <property type="project" value="UniProtKB-KW"/>
</dbReference>
<protein>
    <recommendedName>
        <fullName evidence="11">1,6-anhydro-N-acetylmuramyl-L-alanine amidase AmpD</fullName>
        <ecNumber evidence="5">3.5.1.28</ecNumber>
    </recommendedName>
    <alternativeName>
        <fullName evidence="12">N-acetylmuramoyl-L-alanine amidase</fullName>
    </alternativeName>
</protein>
<dbReference type="AlphaFoldDB" id="A0A4U1IBS0"/>
<evidence type="ECO:0000256" key="12">
    <source>
        <dbReference type="ARBA" id="ARBA00042615"/>
    </source>
</evidence>
<dbReference type="RefSeq" id="WP_136893062.1">
    <property type="nucleotide sequence ID" value="NZ_SWJE01000003.1"/>
</dbReference>
<dbReference type="GO" id="GO:0008745">
    <property type="term" value="F:N-acetylmuramoyl-L-alanine amidase activity"/>
    <property type="evidence" value="ECO:0007669"/>
    <property type="project" value="UniProtKB-EC"/>
</dbReference>
<evidence type="ECO:0000256" key="5">
    <source>
        <dbReference type="ARBA" id="ARBA00011901"/>
    </source>
</evidence>
<reference evidence="14 15" key="1">
    <citation type="submission" date="2019-04" db="EMBL/GenBank/DDBJ databases">
        <title>Trinickia sp. 7GSK02, isolated from subtropical forest soil.</title>
        <authorList>
            <person name="Gao Z.-H."/>
            <person name="Qiu L.-H."/>
        </authorList>
    </citation>
    <scope>NUCLEOTIDE SEQUENCE [LARGE SCALE GENOMIC DNA]</scope>
    <source>
        <strain evidence="14 15">7GSK02</strain>
    </source>
</reference>
<keyword evidence="9" id="KW-0862">Zinc</keyword>
<evidence type="ECO:0000256" key="9">
    <source>
        <dbReference type="ARBA" id="ARBA00022833"/>
    </source>
</evidence>
<gene>
    <name evidence="14" type="primary">ampD</name>
    <name evidence="14" type="ORF">FAZ69_06145</name>
</gene>
<comment type="cofactor">
    <cofactor evidence="2">
        <name>Zn(2+)</name>
        <dbReference type="ChEBI" id="CHEBI:29105"/>
    </cofactor>
</comment>
<dbReference type="SUPFAM" id="SSF55846">
    <property type="entry name" value="N-acetylmuramoyl-L-alanine amidase-like"/>
    <property type="match status" value="1"/>
</dbReference>
<dbReference type="SMART" id="SM00644">
    <property type="entry name" value="Ami_2"/>
    <property type="match status" value="1"/>
</dbReference>
<evidence type="ECO:0000256" key="11">
    <source>
        <dbReference type="ARBA" id="ARBA00039257"/>
    </source>
</evidence>
<evidence type="ECO:0000256" key="8">
    <source>
        <dbReference type="ARBA" id="ARBA00022801"/>
    </source>
</evidence>
<evidence type="ECO:0000256" key="7">
    <source>
        <dbReference type="ARBA" id="ARBA00022723"/>
    </source>
</evidence>
<evidence type="ECO:0000256" key="2">
    <source>
        <dbReference type="ARBA" id="ARBA00001947"/>
    </source>
</evidence>
<keyword evidence="6" id="KW-0963">Cytoplasm</keyword>
<dbReference type="GO" id="GO:0046872">
    <property type="term" value="F:metal ion binding"/>
    <property type="evidence" value="ECO:0007669"/>
    <property type="project" value="UniProtKB-KW"/>
</dbReference>
<evidence type="ECO:0000256" key="6">
    <source>
        <dbReference type="ARBA" id="ARBA00022490"/>
    </source>
</evidence>
<dbReference type="Gene3D" id="3.40.80.10">
    <property type="entry name" value="Peptidoglycan recognition protein-like"/>
    <property type="match status" value="1"/>
</dbReference>
<comment type="similarity">
    <text evidence="4">Belongs to the N-acetylmuramoyl-L-alanine amidase 2 family.</text>
</comment>
<dbReference type="InterPro" id="IPR036505">
    <property type="entry name" value="Amidase/PGRP_sf"/>
</dbReference>
<dbReference type="GO" id="GO:0005737">
    <property type="term" value="C:cytoplasm"/>
    <property type="evidence" value="ECO:0007669"/>
    <property type="project" value="UniProtKB-SubCell"/>
</dbReference>
<dbReference type="CDD" id="cd06583">
    <property type="entry name" value="PGRP"/>
    <property type="match status" value="1"/>
</dbReference>
<dbReference type="PANTHER" id="PTHR30417:SF4">
    <property type="entry name" value="1,6-ANHYDRO-N-ACETYLMURAMYL-L-ALANINE AMIDASE AMPD"/>
    <property type="match status" value="1"/>
</dbReference>
<organism evidence="14 15">
    <name type="scientific">Trinickia terrae</name>
    <dbReference type="NCBI Taxonomy" id="2571161"/>
    <lineage>
        <taxon>Bacteria</taxon>
        <taxon>Pseudomonadati</taxon>
        <taxon>Pseudomonadota</taxon>
        <taxon>Betaproteobacteria</taxon>
        <taxon>Burkholderiales</taxon>
        <taxon>Burkholderiaceae</taxon>
        <taxon>Trinickia</taxon>
    </lineage>
</organism>
<evidence type="ECO:0000259" key="13">
    <source>
        <dbReference type="SMART" id="SM00644"/>
    </source>
</evidence>
<dbReference type="EMBL" id="SWJE01000003">
    <property type="protein sequence ID" value="TKC90947.1"/>
    <property type="molecule type" value="Genomic_DNA"/>
</dbReference>
<evidence type="ECO:0000256" key="3">
    <source>
        <dbReference type="ARBA" id="ARBA00004496"/>
    </source>
</evidence>
<evidence type="ECO:0000313" key="15">
    <source>
        <dbReference type="Proteomes" id="UP000305539"/>
    </source>
</evidence>
<comment type="catalytic activity">
    <reaction evidence="1">
        <text>Hydrolyzes the link between N-acetylmuramoyl residues and L-amino acid residues in certain cell-wall glycopeptides.</text>
        <dbReference type="EC" id="3.5.1.28"/>
    </reaction>
</comment>
<dbReference type="OrthoDB" id="9794842at2"/>
<keyword evidence="10" id="KW-0961">Cell wall biogenesis/degradation</keyword>
<keyword evidence="8 14" id="KW-0378">Hydrolase</keyword>
<keyword evidence="7" id="KW-0479">Metal-binding</keyword>
<feature type="domain" description="N-acetylmuramoyl-L-alanine amidase" evidence="13">
    <location>
        <begin position="21"/>
        <end position="170"/>
    </location>
</feature>
<dbReference type="Pfam" id="PF01510">
    <property type="entry name" value="Amidase_2"/>
    <property type="match status" value="1"/>
</dbReference>
<comment type="subcellular location">
    <subcellularLocation>
        <location evidence="3">Cytoplasm</location>
    </subcellularLocation>
</comment>
<sequence>MSAGFTVGADGWVGAARALPSPNCEARPDGAVLTLIVVHNISLPPGEFGGSAIADLFLNRLDCDAHPYYDAHLRGLRVSSHFVIRRDGALEQFVSCNERAWHAGASNFFGRERCNDFSIGIELEGRDDTAFEAPQYTTLAALVTALRDRYPIDALAGHSDIAPGRKTDPGPHFDWQRLAQDAALPARYFPYRQQG</sequence>